<reference evidence="6" key="1">
    <citation type="journal article" date="2010" name="Genome Biol.">
        <title>Genome sequence of the necrotrophic plant pathogen Pythium ultimum reveals original pathogenicity mechanisms and effector repertoire.</title>
        <authorList>
            <person name="Levesque C.A."/>
            <person name="Brouwer H."/>
            <person name="Cano L."/>
            <person name="Hamilton J.P."/>
            <person name="Holt C."/>
            <person name="Huitema E."/>
            <person name="Raffaele S."/>
            <person name="Robideau G.P."/>
            <person name="Thines M."/>
            <person name="Win J."/>
            <person name="Zerillo M.M."/>
            <person name="Beakes G.W."/>
            <person name="Boore J.L."/>
            <person name="Busam D."/>
            <person name="Dumas B."/>
            <person name="Ferriera S."/>
            <person name="Fuerstenberg S.I."/>
            <person name="Gachon C.M."/>
            <person name="Gaulin E."/>
            <person name="Govers F."/>
            <person name="Grenville-Briggs L."/>
            <person name="Horner N."/>
            <person name="Hostetler J."/>
            <person name="Jiang R.H."/>
            <person name="Johnson J."/>
            <person name="Krajaejun T."/>
            <person name="Lin H."/>
            <person name="Meijer H.J."/>
            <person name="Moore B."/>
            <person name="Morris P."/>
            <person name="Phuntmart V."/>
            <person name="Puiu D."/>
            <person name="Shetty J."/>
            <person name="Stajich J.E."/>
            <person name="Tripathy S."/>
            <person name="Wawra S."/>
            <person name="van West P."/>
            <person name="Whitty B.R."/>
            <person name="Coutinho P.M."/>
            <person name="Henrissat B."/>
            <person name="Martin F."/>
            <person name="Thomas P.D."/>
            <person name="Tyler B.M."/>
            <person name="De Vries R.P."/>
            <person name="Kamoun S."/>
            <person name="Yandell M."/>
            <person name="Tisserat N."/>
            <person name="Buell C.R."/>
        </authorList>
    </citation>
    <scope>NUCLEOTIDE SEQUENCE</scope>
    <source>
        <strain evidence="6">DAOM:BR144</strain>
    </source>
</reference>
<protein>
    <recommendedName>
        <fullName evidence="7">AMP-dependent synthetase/ligase domain-containing protein</fullName>
    </recommendedName>
</protein>
<dbReference type="GO" id="GO:0016405">
    <property type="term" value="F:CoA-ligase activity"/>
    <property type="evidence" value="ECO:0007669"/>
    <property type="project" value="TreeGrafter"/>
</dbReference>
<comment type="similarity">
    <text evidence="1">Belongs to the ATP-dependent AMP-binding enzyme family.</text>
</comment>
<sequence>MLSRHARLVSSLRHALTRPRAHSRPPRCAYASTAAAFEAPSSSVESIIFQSPHASVNVPDGTIWEIAKTQASANGDRNAFICGVTQQNVTFDELYQRAKRLAVALAEDGVRKGDAVILHSFNCVEYPMVVLALMALGAVCSPSSPMFRAPELALQAKSANDLKDVALEAADMVGIQKKRVYTMGEEDAPKLKNVNELSTREYGHFEFEPIDPDSNVLLPFSSGTTGIPKGVALSARNILTNTYQVDHVEKLGDHSLGLLPFFHIYGMMMMHLSIVQGTAKVVLPRFEPESLLKTLSTYKIRTAHIAPPLALFLAHDPLVEKYDLSATEFVVSGGAPVGKELENLVKSRLGMTVKQIYGMTEASPAVNYCEDAFRKPGSVGRLVPNTELRVRCTSTGVDLPANARGELLYRGPQVMLGYLNNPDANNSVFTEDRFLCSGDIGYVDGDGFVFVVDRVKELIKYKGHQVAPAELEDILKHHPAIVDSCCVRGQDSDGQEVPKAYVVLKDKSNAAKITAEEIMEFVADRVAPFKKVRQVEFTDAIPKSPTGKTLRRQLQEIENQKHNA</sequence>
<dbReference type="EMBL" id="GL376570">
    <property type="status" value="NOT_ANNOTATED_CDS"/>
    <property type="molecule type" value="Genomic_DNA"/>
</dbReference>
<evidence type="ECO:0000259" key="3">
    <source>
        <dbReference type="Pfam" id="PF00501"/>
    </source>
</evidence>
<dbReference type="Pfam" id="PF13193">
    <property type="entry name" value="AMP-binding_C"/>
    <property type="match status" value="1"/>
</dbReference>
<feature type="domain" description="AMP-binding enzyme C-terminal" evidence="4">
    <location>
        <begin position="470"/>
        <end position="548"/>
    </location>
</feature>
<dbReference type="Proteomes" id="UP000019132">
    <property type="component" value="Unassembled WGS sequence"/>
</dbReference>
<feature type="domain" description="AMP-dependent synthetase/ligase" evidence="3">
    <location>
        <begin position="69"/>
        <end position="419"/>
    </location>
</feature>
<evidence type="ECO:0000313" key="5">
    <source>
        <dbReference type="EnsemblProtists" id="PYU1_T013067"/>
    </source>
</evidence>
<dbReference type="Gene3D" id="3.30.300.30">
    <property type="match status" value="1"/>
</dbReference>
<dbReference type="InterPro" id="IPR045851">
    <property type="entry name" value="AMP-bd_C_sf"/>
</dbReference>
<reference evidence="6" key="2">
    <citation type="submission" date="2010-04" db="EMBL/GenBank/DDBJ databases">
        <authorList>
            <person name="Buell R."/>
            <person name="Hamilton J."/>
            <person name="Hostetler J."/>
        </authorList>
    </citation>
    <scope>NUCLEOTIDE SEQUENCE [LARGE SCALE GENOMIC DNA]</scope>
    <source>
        <strain evidence="6">DAOM:BR144</strain>
    </source>
</reference>
<dbReference type="PANTHER" id="PTHR24096:SF149">
    <property type="entry name" value="AMP-BINDING DOMAIN-CONTAINING PROTEIN-RELATED"/>
    <property type="match status" value="1"/>
</dbReference>
<dbReference type="CDD" id="cd05911">
    <property type="entry name" value="Firefly_Luc_like"/>
    <property type="match status" value="1"/>
</dbReference>
<dbReference type="Gene3D" id="3.40.50.12780">
    <property type="entry name" value="N-terminal domain of ligase-like"/>
    <property type="match status" value="1"/>
</dbReference>
<dbReference type="InParanoid" id="K3X768"/>
<keyword evidence="2" id="KW-0436">Ligase</keyword>
<dbReference type="PANTHER" id="PTHR24096">
    <property type="entry name" value="LONG-CHAIN-FATTY-ACID--COA LIGASE"/>
    <property type="match status" value="1"/>
</dbReference>
<dbReference type="InterPro" id="IPR042099">
    <property type="entry name" value="ANL_N_sf"/>
</dbReference>
<dbReference type="OMA" id="ANIAECM"/>
<dbReference type="eggNOG" id="KOG1176">
    <property type="taxonomic scope" value="Eukaryota"/>
</dbReference>
<organism evidence="5 6">
    <name type="scientific">Globisporangium ultimum (strain ATCC 200006 / CBS 805.95 / DAOM BR144)</name>
    <name type="common">Pythium ultimum</name>
    <dbReference type="NCBI Taxonomy" id="431595"/>
    <lineage>
        <taxon>Eukaryota</taxon>
        <taxon>Sar</taxon>
        <taxon>Stramenopiles</taxon>
        <taxon>Oomycota</taxon>
        <taxon>Peronosporomycetes</taxon>
        <taxon>Pythiales</taxon>
        <taxon>Pythiaceae</taxon>
        <taxon>Globisporangium</taxon>
    </lineage>
</organism>
<dbReference type="InterPro" id="IPR000873">
    <property type="entry name" value="AMP-dep_synth/lig_dom"/>
</dbReference>
<evidence type="ECO:0000313" key="6">
    <source>
        <dbReference type="Proteomes" id="UP000019132"/>
    </source>
</evidence>
<accession>K3X768</accession>
<proteinExistence type="inferred from homology"/>
<evidence type="ECO:0000256" key="2">
    <source>
        <dbReference type="ARBA" id="ARBA00022598"/>
    </source>
</evidence>
<keyword evidence="6" id="KW-1185">Reference proteome</keyword>
<evidence type="ECO:0008006" key="7">
    <source>
        <dbReference type="Google" id="ProtNLM"/>
    </source>
</evidence>
<dbReference type="AlphaFoldDB" id="K3X768"/>
<evidence type="ECO:0000259" key="4">
    <source>
        <dbReference type="Pfam" id="PF13193"/>
    </source>
</evidence>
<dbReference type="Pfam" id="PF00501">
    <property type="entry name" value="AMP-binding"/>
    <property type="match status" value="1"/>
</dbReference>
<dbReference type="SUPFAM" id="SSF56801">
    <property type="entry name" value="Acetyl-CoA synthetase-like"/>
    <property type="match status" value="1"/>
</dbReference>
<reference evidence="5" key="3">
    <citation type="submission" date="2015-02" db="UniProtKB">
        <authorList>
            <consortium name="EnsemblProtists"/>
        </authorList>
    </citation>
    <scope>IDENTIFICATION</scope>
    <source>
        <strain evidence="5">DAOM BR144</strain>
    </source>
</reference>
<dbReference type="FunFam" id="3.30.300.30:FF:000007">
    <property type="entry name" value="4-coumarate--CoA ligase 2"/>
    <property type="match status" value="1"/>
</dbReference>
<dbReference type="PROSITE" id="PS00455">
    <property type="entry name" value="AMP_BINDING"/>
    <property type="match status" value="1"/>
</dbReference>
<dbReference type="HOGENOM" id="CLU_000022_59_2_1"/>
<dbReference type="STRING" id="431595.K3X768"/>
<name>K3X768_GLOUD</name>
<dbReference type="InterPro" id="IPR020845">
    <property type="entry name" value="AMP-binding_CS"/>
</dbReference>
<evidence type="ECO:0000256" key="1">
    <source>
        <dbReference type="ARBA" id="ARBA00006432"/>
    </source>
</evidence>
<dbReference type="EnsemblProtists" id="PYU1_T013067">
    <property type="protein sequence ID" value="PYU1_T013067"/>
    <property type="gene ID" value="PYU1_G013040"/>
</dbReference>
<dbReference type="InterPro" id="IPR025110">
    <property type="entry name" value="AMP-bd_C"/>
</dbReference>
<dbReference type="VEuPathDB" id="FungiDB:PYU1_G013040"/>